<sequence>MRLLSSLDLDAQSARSIKSFQPDFAVIMVGDRVPSEWLTWLKIEGIPVYVWLTEDPFYTDISLQVIPHADVILTIDQNSADVYRELGCPHVYYMPIPTNQRLFKKLNTETSCHSNLLLIGYPYPNRVQLIKETANLPFTIRLIGKEWRKYLHKKTIKQSNVDIIDQWISPEKAVHYYNSADIVINPHRPYHFAFNKNQKSIQNISLNNRSFDIAACEAFQLVDLPAASPFSSFVSYHGINDFKRKAAYYLEHPEERKKAAALNYKETIPANTFDELPAKLSHIHLNC</sequence>
<name>A0ABM5LXK2_BACA1</name>
<evidence type="ECO:0000313" key="3">
    <source>
        <dbReference type="Proteomes" id="UP000006867"/>
    </source>
</evidence>
<dbReference type="SUPFAM" id="SSF53756">
    <property type="entry name" value="UDP-Glycosyltransferase/glycogen phosphorylase"/>
    <property type="match status" value="1"/>
</dbReference>
<dbReference type="Pfam" id="PF13524">
    <property type="entry name" value="Glyco_trans_1_2"/>
    <property type="match status" value="1"/>
</dbReference>
<evidence type="ECO:0000313" key="2">
    <source>
        <dbReference type="EMBL" id="ADP32658.1"/>
    </source>
</evidence>
<proteinExistence type="predicted"/>
<accession>A0ABM5LXK2</accession>
<dbReference type="EMBL" id="CP002207">
    <property type="protein sequence ID" value="ADP32658.1"/>
    <property type="molecule type" value="Genomic_DNA"/>
</dbReference>
<keyword evidence="3" id="KW-1185">Reference proteome</keyword>
<dbReference type="Proteomes" id="UP000006867">
    <property type="component" value="Chromosome"/>
</dbReference>
<organism evidence="2 3">
    <name type="scientific">Bacillus atrophaeus (strain 1942)</name>
    <dbReference type="NCBI Taxonomy" id="720555"/>
    <lineage>
        <taxon>Bacteria</taxon>
        <taxon>Bacillati</taxon>
        <taxon>Bacillota</taxon>
        <taxon>Bacilli</taxon>
        <taxon>Bacillales</taxon>
        <taxon>Bacillaceae</taxon>
        <taxon>Bacillus</taxon>
    </lineage>
</organism>
<evidence type="ECO:0000259" key="1">
    <source>
        <dbReference type="Pfam" id="PF13524"/>
    </source>
</evidence>
<reference evidence="2 3" key="1">
    <citation type="journal article" date="2011" name="Front. Microbiol.">
        <title>Genomic signatures of strain selection and enhancement in Bacillus atrophaeus var. globigii, a historical biowarfare simulant.</title>
        <authorList>
            <person name="Gibbons H.S."/>
            <person name="Broomall S.M."/>
            <person name="McNew L.A."/>
            <person name="Daligault H."/>
            <person name="Chapman C."/>
            <person name="Bruce D."/>
            <person name="Karavis M."/>
            <person name="Krepps M."/>
            <person name="McGregor P.A."/>
            <person name="Hong C."/>
            <person name="Park K.H."/>
            <person name="Akmal A."/>
            <person name="Feldman A."/>
            <person name="Lin J.S."/>
            <person name="Chang W.E."/>
            <person name="Higgs B.W."/>
            <person name="Demirev P."/>
            <person name="Lindquist J."/>
            <person name="Liem A."/>
            <person name="Fochler E."/>
            <person name="Read T.D."/>
            <person name="Tapia R."/>
            <person name="Johnson S."/>
            <person name="Bishop-Lilly K.A."/>
            <person name="Detter C."/>
            <person name="Han C."/>
            <person name="Sozhamannan S."/>
            <person name="Rosenzweig C.N."/>
            <person name="Skowronski E.W."/>
        </authorList>
    </citation>
    <scope>NUCLEOTIDE SEQUENCE [LARGE SCALE GENOMIC DNA]</scope>
    <source>
        <strain evidence="2 3">1942</strain>
    </source>
</reference>
<dbReference type="InterPro" id="IPR055259">
    <property type="entry name" value="YkvP/CgeB_Glyco_trans-like"/>
</dbReference>
<feature type="domain" description="Spore protein YkvP/CgeB glycosyl transferase-like" evidence="1">
    <location>
        <begin position="128"/>
        <end position="270"/>
    </location>
</feature>
<protein>
    <submittedName>
        <fullName evidence="2">Protein involved in maturation of the outermost layer of the spore</fullName>
    </submittedName>
</protein>
<gene>
    <name evidence="2" type="ordered locus">BATR1942_08625</name>
</gene>